<organism evidence="1 2">
    <name type="scientific">Naganishia cerealis</name>
    <dbReference type="NCBI Taxonomy" id="610337"/>
    <lineage>
        <taxon>Eukaryota</taxon>
        <taxon>Fungi</taxon>
        <taxon>Dikarya</taxon>
        <taxon>Basidiomycota</taxon>
        <taxon>Agaricomycotina</taxon>
        <taxon>Tremellomycetes</taxon>
        <taxon>Filobasidiales</taxon>
        <taxon>Filobasidiaceae</taxon>
        <taxon>Naganishia</taxon>
    </lineage>
</organism>
<accession>A0ACC2VFC4</accession>
<reference evidence="1" key="1">
    <citation type="submission" date="2023-04" db="EMBL/GenBank/DDBJ databases">
        <title>Draft Genome sequencing of Naganishia species isolated from polar environments using Oxford Nanopore Technology.</title>
        <authorList>
            <person name="Leo P."/>
            <person name="Venkateswaran K."/>
        </authorList>
    </citation>
    <scope>NUCLEOTIDE SEQUENCE</scope>
    <source>
        <strain evidence="1">MNA-CCFEE 5261</strain>
    </source>
</reference>
<sequence length="550" mass="59879">MMFAAWTLSVISDQRMFEPNQWLKQLPKRHKTIDTARFGIGDIVHKGSEYYERVQKGSYHDLIKSPISNRLLRLGKASANLSGYSKAQDKGRVTSRRTSVLTVRSAVVATSSDRTRMKDRIPTPLKPAKPPERGHRRECEKVSSSRARSVNRKWCSMPSMSVWIISAFLLSCISSTRAQVATNGTDRYNITALPSLITLVGSNTSNSSTTTVTVPSSEADLTYVTINLCSLASSNGTYSPSIWLTNSSSISTLGISTVLDSIGNSKPGVLWQKDRSTGMVQDGRYNHMIAVNEDNVHQVLDGTSDGIQQQVGKTGNAMIWNLQTWKGYGNWTGIGVEGVWLEVDSMVKGLDMEIGVDTDGPIHTISPLLPMFGDTTATQSLILSPILASTNISQPTYPNYRISSPYPINATVPSNLTTMRVVIVPTSESPDTASDANLSLGNSMCAVMRAEHRTGSLADNSASNTDGDKTKLSLEQRPEGWRWGFVTGTLSAETNYTAWTIEEGTGTGKTANMTYAYHGKDKEDKGHGEGEDDGGIDEWGNRWCNGGLPG</sequence>
<dbReference type="EMBL" id="JASBWR010000079">
    <property type="protein sequence ID" value="KAJ9098063.1"/>
    <property type="molecule type" value="Genomic_DNA"/>
</dbReference>
<protein>
    <submittedName>
        <fullName evidence="1">Uncharacterized protein</fullName>
    </submittedName>
</protein>
<evidence type="ECO:0000313" key="2">
    <source>
        <dbReference type="Proteomes" id="UP001241377"/>
    </source>
</evidence>
<gene>
    <name evidence="1" type="ORF">QFC19_006498</name>
</gene>
<proteinExistence type="predicted"/>
<name>A0ACC2VFC4_9TREE</name>
<dbReference type="Proteomes" id="UP001241377">
    <property type="component" value="Unassembled WGS sequence"/>
</dbReference>
<evidence type="ECO:0000313" key="1">
    <source>
        <dbReference type="EMBL" id="KAJ9098063.1"/>
    </source>
</evidence>
<keyword evidence="2" id="KW-1185">Reference proteome</keyword>
<comment type="caution">
    <text evidence="1">The sequence shown here is derived from an EMBL/GenBank/DDBJ whole genome shotgun (WGS) entry which is preliminary data.</text>
</comment>